<feature type="compositionally biased region" description="Acidic residues" evidence="1">
    <location>
        <begin position="184"/>
        <end position="196"/>
    </location>
</feature>
<evidence type="ECO:0000313" key="4">
    <source>
        <dbReference type="Proteomes" id="UP000799770"/>
    </source>
</evidence>
<dbReference type="InterPro" id="IPR044661">
    <property type="entry name" value="MED15a/b/c-like"/>
</dbReference>
<name>A0A6A5ZMB6_9PLEO</name>
<keyword evidence="4" id="KW-1185">Reference proteome</keyword>
<feature type="region of interest" description="Disordered" evidence="1">
    <location>
        <begin position="60"/>
        <end position="128"/>
    </location>
</feature>
<dbReference type="Proteomes" id="UP000799770">
    <property type="component" value="Unassembled WGS sequence"/>
</dbReference>
<dbReference type="OrthoDB" id="4194555at2759"/>
<evidence type="ECO:0000313" key="3">
    <source>
        <dbReference type="EMBL" id="KAF2120144.1"/>
    </source>
</evidence>
<reference evidence="3" key="1">
    <citation type="journal article" date="2020" name="Stud. Mycol.">
        <title>101 Dothideomycetes genomes: a test case for predicting lifestyles and emergence of pathogens.</title>
        <authorList>
            <person name="Haridas S."/>
            <person name="Albert R."/>
            <person name="Binder M."/>
            <person name="Bloem J."/>
            <person name="Labutti K."/>
            <person name="Salamov A."/>
            <person name="Andreopoulos B."/>
            <person name="Baker S."/>
            <person name="Barry K."/>
            <person name="Bills G."/>
            <person name="Bluhm B."/>
            <person name="Cannon C."/>
            <person name="Castanera R."/>
            <person name="Culley D."/>
            <person name="Daum C."/>
            <person name="Ezra D."/>
            <person name="Gonzalez J."/>
            <person name="Henrissat B."/>
            <person name="Kuo A."/>
            <person name="Liang C."/>
            <person name="Lipzen A."/>
            <person name="Lutzoni F."/>
            <person name="Magnuson J."/>
            <person name="Mondo S."/>
            <person name="Nolan M."/>
            <person name="Ohm R."/>
            <person name="Pangilinan J."/>
            <person name="Park H.-J."/>
            <person name="Ramirez L."/>
            <person name="Alfaro M."/>
            <person name="Sun H."/>
            <person name="Tritt A."/>
            <person name="Yoshinaga Y."/>
            <person name="Zwiers L.-H."/>
            <person name="Turgeon B."/>
            <person name="Goodwin S."/>
            <person name="Spatafora J."/>
            <person name="Crous P."/>
            <person name="Grigoriev I."/>
        </authorList>
    </citation>
    <scope>NUCLEOTIDE SEQUENCE</scope>
    <source>
        <strain evidence="3">CBS 627.86</strain>
    </source>
</reference>
<dbReference type="PROSITE" id="PS50181">
    <property type="entry name" value="FBOX"/>
    <property type="match status" value="1"/>
</dbReference>
<sequence>MDQQRRRPSARLGLLREMMGDANEGEGAAESSEPGPQARRRALGSQIEAAIDAIAQQSAENLSALSGEPTPATTSSADNSSIASRRNPRRSFQRRRRGGSSSSTMSAPLPPASPPQSENTRPRVPGTLDNISRLFRSRASAGRTLPQSRYYEIEDDFGMIHDELDDEMRIHPGVVRSSPGMSFADDDDHSDDDMDCSDSPQPLAGSSSHMSLDDLSLRAHISDFKKFRGESMKRSREKFEALQERDISKTLTARGAVSILLYRGGKLDPLANDVWPNFRSSAKLPARYYRFKKDARYTAGMTLVKGKPATGTRPSKKTKKNAKPDVPVEEAPSVLSYIWPANRMPTELYEEISGYLNRDDIKSMRLVCKEFDRHVSQVLFKTVVVPFNSEIYGMLGQEQKPDLKGKKKVKIETLGLTWKDANGDDVYNGHGLDVFRGFGQHILRYGMSFEVNEDSLAKPPIKRMTQKHSTFWGKYDWPFVEYRRFDDVADLETAADETPRMKTAFSELSKVRELALSVDSGLGWLKGPDQSIRARIIQKPPAVFGTLKEIPDRRAHAQRELWNYIAACHQAAESDVKLATLYKIEGSRSLLDLVESDSVQDAQPEMPFMDPHIIHEAIPHDTAEVQVPSSFEDPEILDRFVQTPNSHGVGVLFSSPILPTDAGQLMSPIIPAHLTKAQKEWLLETEWAQRAFISSYMLSVIDNPATFRFIHTLNISRLSDRYLPMLHRNDFWDTLPNLTSVVLHVISGYRTVNKDEAGFVETPRISPSSCLDWYYDLLKNVIGRRVNIKRLSIGWVTGGEHAEGVLARNRLILPAPLLPADKCLSQDAAIIGSSILQFPYVEELTLKNCWITPPVVQTFVQQHDRLSLKSLVLNSVSLTAVLRDNGNGNFHPNHAQHFAGVFNAFALAHGAQGQQAQQHQQGHQGQVALLHLQHHIQHIQQQIQQLNGQAGPQQQQQLAMLQAQLQAGGAIQQQLAPVQQMQLQQIMQHHQQALLGHMPQPPAVPAAPVAPVAQAPPVTNPTATPKSVLKAPPREGSWVYLLDQISPGLNLGDFESEHSRADSERTTSLESIQFISCGYAKLPYVHYDQTAIEPVSPTPRNPIFTKKYVSLQPAMLSGKWPLLGEIVQEVDKNELMALNAGWYLETGWQDAEEASAPEFDGCLPGGTGRFTGFVRKSDRVVDAAQQ</sequence>
<dbReference type="EMBL" id="ML977314">
    <property type="protein sequence ID" value="KAF2120144.1"/>
    <property type="molecule type" value="Genomic_DNA"/>
</dbReference>
<dbReference type="PANTHER" id="PTHR33137">
    <property type="entry name" value="MEDIATOR OF RNA POLYMERASE II TRANSCRIPTION SUBUNIT 15A-RELATED"/>
    <property type="match status" value="1"/>
</dbReference>
<feature type="compositionally biased region" description="Polar residues" evidence="1">
    <location>
        <begin position="71"/>
        <end position="83"/>
    </location>
</feature>
<feature type="compositionally biased region" description="Basic residues" evidence="1">
    <location>
        <begin position="86"/>
        <end position="98"/>
    </location>
</feature>
<dbReference type="PANTHER" id="PTHR33137:SF4">
    <property type="entry name" value="MEDIATOR OF RNA POLYMERASE II TRANSCRIPTION SUBUNIT 15A-RELATED"/>
    <property type="match status" value="1"/>
</dbReference>
<dbReference type="GO" id="GO:0003713">
    <property type="term" value="F:transcription coactivator activity"/>
    <property type="evidence" value="ECO:0007669"/>
    <property type="project" value="InterPro"/>
</dbReference>
<gene>
    <name evidence="3" type="ORF">BDV96DRAFT_641995</name>
</gene>
<dbReference type="AlphaFoldDB" id="A0A6A5ZMB6"/>
<dbReference type="InterPro" id="IPR001810">
    <property type="entry name" value="F-box_dom"/>
</dbReference>
<evidence type="ECO:0000256" key="1">
    <source>
        <dbReference type="SAM" id="MobiDB-lite"/>
    </source>
</evidence>
<proteinExistence type="predicted"/>
<accession>A0A6A5ZMB6</accession>
<evidence type="ECO:0000259" key="2">
    <source>
        <dbReference type="PROSITE" id="PS50181"/>
    </source>
</evidence>
<feature type="region of interest" description="Disordered" evidence="1">
    <location>
        <begin position="175"/>
        <end position="209"/>
    </location>
</feature>
<feature type="domain" description="F-box" evidence="2">
    <location>
        <begin position="338"/>
        <end position="383"/>
    </location>
</feature>
<protein>
    <recommendedName>
        <fullName evidence="2">F-box domain-containing protein</fullName>
    </recommendedName>
</protein>
<organism evidence="3 4">
    <name type="scientific">Lophiotrema nucula</name>
    <dbReference type="NCBI Taxonomy" id="690887"/>
    <lineage>
        <taxon>Eukaryota</taxon>
        <taxon>Fungi</taxon>
        <taxon>Dikarya</taxon>
        <taxon>Ascomycota</taxon>
        <taxon>Pezizomycotina</taxon>
        <taxon>Dothideomycetes</taxon>
        <taxon>Pleosporomycetidae</taxon>
        <taxon>Pleosporales</taxon>
        <taxon>Lophiotremataceae</taxon>
        <taxon>Lophiotrema</taxon>
    </lineage>
</organism>
<feature type="region of interest" description="Disordered" evidence="1">
    <location>
        <begin position="1"/>
        <end position="45"/>
    </location>
</feature>
<dbReference type="GO" id="GO:0031490">
    <property type="term" value="F:chromatin DNA binding"/>
    <property type="evidence" value="ECO:0007669"/>
    <property type="project" value="InterPro"/>
</dbReference>
<feature type="region of interest" description="Disordered" evidence="1">
    <location>
        <begin position="305"/>
        <end position="326"/>
    </location>
</feature>
<feature type="compositionally biased region" description="Low complexity" evidence="1">
    <location>
        <begin position="25"/>
        <end position="36"/>
    </location>
</feature>